<evidence type="ECO:0000256" key="6">
    <source>
        <dbReference type="ARBA" id="ARBA00022840"/>
    </source>
</evidence>
<protein>
    <submittedName>
        <fullName evidence="10">Sugar ABC transporter ATP-binding protein</fullName>
    </submittedName>
</protein>
<dbReference type="SUPFAM" id="SSF52540">
    <property type="entry name" value="P-loop containing nucleoside triphosphate hydrolases"/>
    <property type="match status" value="2"/>
</dbReference>
<reference evidence="10 11" key="1">
    <citation type="submission" date="2023-06" db="EMBL/GenBank/DDBJ databases">
        <title>Novel species in genus Planococcus.</title>
        <authorList>
            <person name="Ning S."/>
        </authorList>
    </citation>
    <scope>NUCLEOTIDE SEQUENCE [LARGE SCALE GENOMIC DNA]</scope>
    <source>
        <strain evidence="10 11">N028</strain>
    </source>
</reference>
<keyword evidence="1" id="KW-0813">Transport</keyword>
<dbReference type="InterPro" id="IPR017871">
    <property type="entry name" value="ABC_transporter-like_CS"/>
</dbReference>
<dbReference type="PROSITE" id="PS00211">
    <property type="entry name" value="ABC_TRANSPORTER_1"/>
    <property type="match status" value="1"/>
</dbReference>
<dbReference type="Pfam" id="PF00005">
    <property type="entry name" value="ABC_tran"/>
    <property type="match status" value="2"/>
</dbReference>
<dbReference type="PROSITE" id="PS50893">
    <property type="entry name" value="ABC_TRANSPORTER_2"/>
    <property type="match status" value="2"/>
</dbReference>
<dbReference type="RefSeq" id="WP_301723644.1">
    <property type="nucleotide sequence ID" value="NZ_JAUJWV010000001.1"/>
</dbReference>
<dbReference type="InterPro" id="IPR027417">
    <property type="entry name" value="P-loop_NTPase"/>
</dbReference>
<dbReference type="Gene3D" id="3.40.50.300">
    <property type="entry name" value="P-loop containing nucleotide triphosphate hydrolases"/>
    <property type="match status" value="2"/>
</dbReference>
<dbReference type="SMART" id="SM00382">
    <property type="entry name" value="AAA"/>
    <property type="match status" value="2"/>
</dbReference>
<keyword evidence="11" id="KW-1185">Reference proteome</keyword>
<keyword evidence="5" id="KW-0547">Nucleotide-binding</keyword>
<dbReference type="GO" id="GO:0005524">
    <property type="term" value="F:ATP binding"/>
    <property type="evidence" value="ECO:0007669"/>
    <property type="project" value="UniProtKB-KW"/>
</dbReference>
<feature type="domain" description="ABC transporter" evidence="9">
    <location>
        <begin position="6"/>
        <end position="243"/>
    </location>
</feature>
<dbReference type="InterPro" id="IPR050107">
    <property type="entry name" value="ABC_carbohydrate_import_ATPase"/>
</dbReference>
<evidence type="ECO:0000256" key="4">
    <source>
        <dbReference type="ARBA" id="ARBA00022737"/>
    </source>
</evidence>
<dbReference type="Proteomes" id="UP001172055">
    <property type="component" value="Unassembled WGS sequence"/>
</dbReference>
<dbReference type="PANTHER" id="PTHR43790">
    <property type="entry name" value="CARBOHYDRATE TRANSPORT ATP-BINDING PROTEIN MG119-RELATED"/>
    <property type="match status" value="1"/>
</dbReference>
<evidence type="ECO:0000313" key="10">
    <source>
        <dbReference type="EMBL" id="MDN7242132.1"/>
    </source>
</evidence>
<keyword evidence="3" id="KW-0762">Sugar transport</keyword>
<comment type="caution">
    <text evidence="10">The sequence shown here is derived from an EMBL/GenBank/DDBJ whole genome shotgun (WGS) entry which is preliminary data.</text>
</comment>
<dbReference type="InterPro" id="IPR003439">
    <property type="entry name" value="ABC_transporter-like_ATP-bd"/>
</dbReference>
<gene>
    <name evidence="10" type="ORF">QWY14_09995</name>
</gene>
<evidence type="ECO:0000256" key="1">
    <source>
        <dbReference type="ARBA" id="ARBA00022448"/>
    </source>
</evidence>
<keyword evidence="2" id="KW-1003">Cell membrane</keyword>
<keyword evidence="6 10" id="KW-0067">ATP-binding</keyword>
<dbReference type="CDD" id="cd03215">
    <property type="entry name" value="ABC_Carb_Monos_II"/>
    <property type="match status" value="1"/>
</dbReference>
<evidence type="ECO:0000259" key="9">
    <source>
        <dbReference type="PROSITE" id="PS50893"/>
    </source>
</evidence>
<evidence type="ECO:0000256" key="8">
    <source>
        <dbReference type="ARBA" id="ARBA00023136"/>
    </source>
</evidence>
<sequence>MSEYVLELRGITKRFPGVTALDDVHFKLKPGEIHALMGENGAGKSTFIKVITGVHAPDEGEMFLNGEKVEFSGPNDAQAVGIAAIYQHVTNYPDLSVTENIFMGHAKVQKITGRLLWKEMHEEARKILRSLSSSIDPKAEMGSLSVAQQQIVEIAKAISTHAKIIIMDEPTAALTSRESEELYKIAESLRDQGASIIFISHRFEDMYRLASQVTVLRDAKYIGSWGIDEISNDALIVAMVGREINQVFPDRTGEVGAKLLEVQGLSKAGYFADISFTLSKGEILGLTGLVGAGRTEVCQALFGIMPYDKGTIELNGQKVSIQSPKEAIKLGIGYLPEDRQLQGLVLQWSIGRNITLSALKSFSSKGWLNEKKEHTFTKNLAEKMHVKANSVFDLVSSLSGGNQQKVAVAKLLTAQLDVIILDEPTKGVDVGAKTAIYEIINELAAQGYGIILVSSEMLEVIGMSDRIAVMRAGRITKILDRENVTQEKILEASMADKVKKNVG</sequence>
<dbReference type="InterPro" id="IPR003593">
    <property type="entry name" value="AAA+_ATPase"/>
</dbReference>
<proteinExistence type="predicted"/>
<keyword evidence="7" id="KW-1278">Translocase</keyword>
<feature type="domain" description="ABC transporter" evidence="9">
    <location>
        <begin position="250"/>
        <end position="497"/>
    </location>
</feature>
<dbReference type="EMBL" id="JAUJWV010000001">
    <property type="protein sequence ID" value="MDN7242132.1"/>
    <property type="molecule type" value="Genomic_DNA"/>
</dbReference>
<dbReference type="CDD" id="cd03216">
    <property type="entry name" value="ABC_Carb_Monos_I"/>
    <property type="match status" value="1"/>
</dbReference>
<dbReference type="PANTHER" id="PTHR43790:SF3">
    <property type="entry name" value="D-ALLOSE IMPORT ATP-BINDING PROTEIN ALSA-RELATED"/>
    <property type="match status" value="1"/>
</dbReference>
<evidence type="ECO:0000256" key="7">
    <source>
        <dbReference type="ARBA" id="ARBA00022967"/>
    </source>
</evidence>
<evidence type="ECO:0000256" key="5">
    <source>
        <dbReference type="ARBA" id="ARBA00022741"/>
    </source>
</evidence>
<evidence type="ECO:0000256" key="2">
    <source>
        <dbReference type="ARBA" id="ARBA00022475"/>
    </source>
</evidence>
<keyword evidence="8" id="KW-0472">Membrane</keyword>
<evidence type="ECO:0000313" key="11">
    <source>
        <dbReference type="Proteomes" id="UP001172055"/>
    </source>
</evidence>
<evidence type="ECO:0000256" key="3">
    <source>
        <dbReference type="ARBA" id="ARBA00022597"/>
    </source>
</evidence>
<organism evidence="10 11">
    <name type="scientific">Planococcus shixiaomingii</name>
    <dbReference type="NCBI Taxonomy" id="3058393"/>
    <lineage>
        <taxon>Bacteria</taxon>
        <taxon>Bacillati</taxon>
        <taxon>Bacillota</taxon>
        <taxon>Bacilli</taxon>
        <taxon>Bacillales</taxon>
        <taxon>Caryophanaceae</taxon>
        <taxon>Planococcus</taxon>
    </lineage>
</organism>
<keyword evidence="4" id="KW-0677">Repeat</keyword>
<accession>A0ABT8N2L1</accession>
<name>A0ABT8N2L1_9BACL</name>